<sequence>MLKGIPPILSPDLLKILTEMGHGDEIVLADSNFPAVSHAQRLIRADGHSIPDLLEAILTLFPLDTYVEQPITLMAVELGDDVEPVIWQQYQQIANEKEGKPISIDMIDRFSFYERAKETYAVVATGERALYANVIIKKGVIR</sequence>
<dbReference type="Gene3D" id="3.40.1650.10">
    <property type="entry name" value="RbsD-like domain"/>
    <property type="match status" value="1"/>
</dbReference>
<dbReference type="SUPFAM" id="SSF102546">
    <property type="entry name" value="RbsD-like"/>
    <property type="match status" value="1"/>
</dbReference>
<accession>A0ABS3N505</accession>
<evidence type="ECO:0000313" key="4">
    <source>
        <dbReference type="EMBL" id="MBO1513303.1"/>
    </source>
</evidence>
<proteinExistence type="predicted"/>
<dbReference type="Pfam" id="PF05025">
    <property type="entry name" value="RbsD_FucU"/>
    <property type="match status" value="1"/>
</dbReference>
<keyword evidence="5" id="KW-1185">Reference proteome</keyword>
<evidence type="ECO:0000313" key="5">
    <source>
        <dbReference type="Proteomes" id="UP000663981"/>
    </source>
</evidence>
<comment type="catalytic activity">
    <reaction evidence="3">
        <text>alpha-L-fucose = beta-L-fucose</text>
        <dbReference type="Rhea" id="RHEA:25580"/>
        <dbReference type="ChEBI" id="CHEBI:42548"/>
        <dbReference type="ChEBI" id="CHEBI:42589"/>
        <dbReference type="EC" id="5.1.3.29"/>
    </reaction>
</comment>
<evidence type="ECO:0000256" key="1">
    <source>
        <dbReference type="ARBA" id="ARBA00000223"/>
    </source>
</evidence>
<dbReference type="Proteomes" id="UP000663981">
    <property type="component" value="Unassembled WGS sequence"/>
</dbReference>
<name>A0ABS3N505_9BACI</name>
<protein>
    <submittedName>
        <fullName evidence="4">L-fucose mutarotase</fullName>
        <ecNumber evidence="4">5.1.3.29</ecNumber>
    </submittedName>
</protein>
<dbReference type="InterPro" id="IPR007721">
    <property type="entry name" value="RbsD_FucU"/>
</dbReference>
<dbReference type="InterPro" id="IPR023750">
    <property type="entry name" value="RbsD-like_sf"/>
</dbReference>
<dbReference type="EC" id="5.1.3.29" evidence="4"/>
<dbReference type="RefSeq" id="WP_207980263.1">
    <property type="nucleotide sequence ID" value="NZ_JAGDEL010000013.1"/>
</dbReference>
<dbReference type="PANTHER" id="PTHR31690:SF4">
    <property type="entry name" value="FUCOSE MUTAROTASE"/>
    <property type="match status" value="1"/>
</dbReference>
<reference evidence="4 5" key="1">
    <citation type="submission" date="2021-03" db="EMBL/GenBank/DDBJ databases">
        <title>Whole genome sequence of Metabacillus bambusae BG109.</title>
        <authorList>
            <person name="Jeong J.W."/>
        </authorList>
    </citation>
    <scope>NUCLEOTIDE SEQUENCE [LARGE SCALE GENOMIC DNA]</scope>
    <source>
        <strain evidence="4 5">BG109</strain>
    </source>
</reference>
<evidence type="ECO:0000256" key="2">
    <source>
        <dbReference type="ARBA" id="ARBA00023235"/>
    </source>
</evidence>
<gene>
    <name evidence="4" type="primary">fucU</name>
    <name evidence="4" type="ORF">I7822_16765</name>
</gene>
<dbReference type="EMBL" id="JAGDEL010000013">
    <property type="protein sequence ID" value="MBO1513303.1"/>
    <property type="molecule type" value="Genomic_DNA"/>
</dbReference>
<dbReference type="GO" id="GO:0036373">
    <property type="term" value="F:L-fucose mutarotase activity"/>
    <property type="evidence" value="ECO:0007669"/>
    <property type="project" value="UniProtKB-EC"/>
</dbReference>
<keyword evidence="2 4" id="KW-0413">Isomerase</keyword>
<organism evidence="4 5">
    <name type="scientific">Metabacillus bambusae</name>
    <dbReference type="NCBI Taxonomy" id="2795218"/>
    <lineage>
        <taxon>Bacteria</taxon>
        <taxon>Bacillati</taxon>
        <taxon>Bacillota</taxon>
        <taxon>Bacilli</taxon>
        <taxon>Bacillales</taxon>
        <taxon>Bacillaceae</taxon>
        <taxon>Metabacillus</taxon>
    </lineage>
</organism>
<evidence type="ECO:0000256" key="3">
    <source>
        <dbReference type="ARBA" id="ARBA00036324"/>
    </source>
</evidence>
<dbReference type="InterPro" id="IPR050443">
    <property type="entry name" value="RbsD/FucU_mutarotase"/>
</dbReference>
<dbReference type="NCBIfam" id="NF011949">
    <property type="entry name" value="PRK15420.1"/>
    <property type="match status" value="1"/>
</dbReference>
<comment type="catalytic activity">
    <reaction evidence="1">
        <text>beta-D-ribopyranose = beta-D-ribofuranose</text>
        <dbReference type="Rhea" id="RHEA:25432"/>
        <dbReference type="ChEBI" id="CHEBI:27476"/>
        <dbReference type="ChEBI" id="CHEBI:47002"/>
        <dbReference type="EC" id="5.4.99.62"/>
    </reaction>
</comment>
<dbReference type="PANTHER" id="PTHR31690">
    <property type="entry name" value="FUCOSE MUTAROTASE"/>
    <property type="match status" value="1"/>
</dbReference>
<comment type="caution">
    <text evidence="4">The sequence shown here is derived from an EMBL/GenBank/DDBJ whole genome shotgun (WGS) entry which is preliminary data.</text>
</comment>